<comment type="caution">
    <text evidence="7">The sequence shown here is derived from an EMBL/GenBank/DDBJ whole genome shotgun (WGS) entry which is preliminary data.</text>
</comment>
<sequence length="162" mass="18037">MAPTTGVPASGLKAAAKAKVPVQSVQVCGRKKTSIAVAYCKRGSKSTLRINGRPLEQMEPECLRVKLLEPMLLLGKERFDGLNIRVRVKGGGIIAQIYAIRQAVARAIVAFYQKYVDEASRKEIKDILLQYDRNLLIGDPRRCEMKKFGGPGARARYQKSYR</sequence>
<dbReference type="PROSITE" id="PS00360">
    <property type="entry name" value="RIBOSOMAL_S9"/>
    <property type="match status" value="1"/>
</dbReference>
<dbReference type="InterPro" id="IPR000754">
    <property type="entry name" value="Ribosomal_uS9"/>
</dbReference>
<evidence type="ECO:0000313" key="9">
    <source>
        <dbReference type="Proteomes" id="UP001347796"/>
    </source>
</evidence>
<evidence type="ECO:0000256" key="3">
    <source>
        <dbReference type="ARBA" id="ARBA00023274"/>
    </source>
</evidence>
<keyword evidence="2 6" id="KW-0689">Ribosomal protein</keyword>
<evidence type="ECO:0000256" key="2">
    <source>
        <dbReference type="ARBA" id="ARBA00022980"/>
    </source>
</evidence>
<dbReference type="SUPFAM" id="SSF54211">
    <property type="entry name" value="Ribosomal protein S5 domain 2-like"/>
    <property type="match status" value="1"/>
</dbReference>
<dbReference type="GO" id="GO:0003735">
    <property type="term" value="F:structural constituent of ribosome"/>
    <property type="evidence" value="ECO:0007669"/>
    <property type="project" value="InterPro"/>
</dbReference>
<evidence type="ECO:0000256" key="4">
    <source>
        <dbReference type="ARBA" id="ARBA00035259"/>
    </source>
</evidence>
<dbReference type="Gene3D" id="3.30.230.10">
    <property type="match status" value="1"/>
</dbReference>
<reference evidence="7 9" key="1">
    <citation type="submission" date="2024-01" db="EMBL/GenBank/DDBJ databases">
        <title>The genome of the rayed Mediterranean limpet Patella caerulea (Linnaeus, 1758).</title>
        <authorList>
            <person name="Anh-Thu Weber A."/>
            <person name="Halstead-Nussloch G."/>
        </authorList>
    </citation>
    <scope>NUCLEOTIDE SEQUENCE [LARGE SCALE GENOMIC DNA]</scope>
    <source>
        <strain evidence="7">AATW-2023a</strain>
        <tissue evidence="7">Whole specimen</tissue>
    </source>
</reference>
<proteinExistence type="inferred from homology"/>
<name>A0AAN8PWQ6_PATCE</name>
<dbReference type="PANTHER" id="PTHR21569:SF16">
    <property type="entry name" value="RIBOSOMAL PROTEIN S16"/>
    <property type="match status" value="1"/>
</dbReference>
<dbReference type="InterPro" id="IPR020574">
    <property type="entry name" value="Ribosomal_uS9_CS"/>
</dbReference>
<dbReference type="GO" id="GO:0022627">
    <property type="term" value="C:cytosolic small ribosomal subunit"/>
    <property type="evidence" value="ECO:0007669"/>
    <property type="project" value="TreeGrafter"/>
</dbReference>
<dbReference type="GO" id="GO:0000462">
    <property type="term" value="P:maturation of SSU-rRNA from tricistronic rRNA transcript (SSU-rRNA, 5.8S rRNA, LSU-rRNA)"/>
    <property type="evidence" value="ECO:0007669"/>
    <property type="project" value="TreeGrafter"/>
</dbReference>
<accession>A0AAN8PWQ6</accession>
<dbReference type="Pfam" id="PF00380">
    <property type="entry name" value="Ribosomal_S9"/>
    <property type="match status" value="1"/>
</dbReference>
<evidence type="ECO:0000313" key="7">
    <source>
        <dbReference type="EMBL" id="KAK6184409.1"/>
    </source>
</evidence>
<dbReference type="EMBL" id="JAZGQO010000006">
    <property type="protein sequence ID" value="KAK6184409.1"/>
    <property type="molecule type" value="Genomic_DNA"/>
</dbReference>
<evidence type="ECO:0000256" key="5">
    <source>
        <dbReference type="ARBA" id="ARBA00043019"/>
    </source>
</evidence>
<evidence type="ECO:0000256" key="1">
    <source>
        <dbReference type="ARBA" id="ARBA00005251"/>
    </source>
</evidence>
<evidence type="ECO:0000256" key="6">
    <source>
        <dbReference type="RuleBase" id="RU003815"/>
    </source>
</evidence>
<dbReference type="EMBL" id="JAZGQO010000002">
    <property type="protein sequence ID" value="KAK6189979.1"/>
    <property type="molecule type" value="Genomic_DNA"/>
</dbReference>
<comment type="similarity">
    <text evidence="1 6">Belongs to the universal ribosomal protein uS9 family.</text>
</comment>
<organism evidence="7 9">
    <name type="scientific">Patella caerulea</name>
    <name type="common">Rayed Mediterranean limpet</name>
    <dbReference type="NCBI Taxonomy" id="87958"/>
    <lineage>
        <taxon>Eukaryota</taxon>
        <taxon>Metazoa</taxon>
        <taxon>Spiralia</taxon>
        <taxon>Lophotrochozoa</taxon>
        <taxon>Mollusca</taxon>
        <taxon>Gastropoda</taxon>
        <taxon>Patellogastropoda</taxon>
        <taxon>Patelloidea</taxon>
        <taxon>Patellidae</taxon>
        <taxon>Patella</taxon>
    </lineage>
</organism>
<dbReference type="InterPro" id="IPR014721">
    <property type="entry name" value="Ribsml_uS5_D2-typ_fold_subgr"/>
</dbReference>
<keyword evidence="9" id="KW-1185">Reference proteome</keyword>
<keyword evidence="3 6" id="KW-0687">Ribonucleoprotein</keyword>
<dbReference type="GO" id="GO:0003723">
    <property type="term" value="F:RNA binding"/>
    <property type="evidence" value="ECO:0007669"/>
    <property type="project" value="TreeGrafter"/>
</dbReference>
<evidence type="ECO:0000313" key="8">
    <source>
        <dbReference type="EMBL" id="KAK6189979.1"/>
    </source>
</evidence>
<dbReference type="PANTHER" id="PTHR21569">
    <property type="entry name" value="RIBOSOMAL PROTEIN S9"/>
    <property type="match status" value="1"/>
</dbReference>
<gene>
    <name evidence="8" type="ORF">SNE40_001935</name>
    <name evidence="7" type="ORF">SNE40_006888</name>
</gene>
<dbReference type="Proteomes" id="UP001347796">
    <property type="component" value="Unassembled WGS sequence"/>
</dbReference>
<dbReference type="InterPro" id="IPR020568">
    <property type="entry name" value="Ribosomal_Su5_D2-typ_SF"/>
</dbReference>
<dbReference type="FunFam" id="3.30.230.10:FF:000184">
    <property type="entry name" value="40S ribosomal protein S16"/>
    <property type="match status" value="1"/>
</dbReference>
<protein>
    <recommendedName>
        <fullName evidence="4">Small ribosomal subunit protein uS9</fullName>
    </recommendedName>
    <alternativeName>
        <fullName evidence="5">40S ribosomal protein S16</fullName>
    </alternativeName>
</protein>
<dbReference type="GO" id="GO:0006412">
    <property type="term" value="P:translation"/>
    <property type="evidence" value="ECO:0007669"/>
    <property type="project" value="InterPro"/>
</dbReference>
<dbReference type="AlphaFoldDB" id="A0AAN8PWQ6"/>